<evidence type="ECO:0000313" key="8">
    <source>
        <dbReference type="Proteomes" id="UP000805841"/>
    </source>
</evidence>
<evidence type="ECO:0000256" key="3">
    <source>
        <dbReference type="ARBA" id="ARBA00022643"/>
    </source>
</evidence>
<evidence type="ECO:0000256" key="4">
    <source>
        <dbReference type="ARBA" id="ARBA00023002"/>
    </source>
</evidence>
<proteinExistence type="inferred from homology"/>
<keyword evidence="8" id="KW-1185">Reference proteome</keyword>
<sequence length="385" mass="42435">MSPAMSLPVLAPLPDQSPLGQALRQPLLLGLFLPIHNGGWTMSAYPRVTDWTFDYNAKLTQQAEALGFDLVFGPAHWLSKGGFGGDMRYRETALDAMITAAGLAAITERILLISTVHVFYGPWHPLHLAKFGATLDHMSGGRWGLNVVTGFRKDEWAMFGQQQIEHDRRYELADEYVDILRQLWTLDEDLDYHSDQWELNKAFVTPKPVHGRPVLVSATSSAAGIAHAVRQADLIFVTSPAGASFDAAVEALPAINQQVKQAALAVGRDVRTLVNPMIIARDSEAEARTVYQAILDQADDGAVDGFFHTHATGDSRSWRGHQRDERIVGGNIQLIGTPEQIVEQIIQLKAAGCDGLQLCFVDYQSELAYFGERILPLLEQAGLRI</sequence>
<keyword evidence="2" id="KW-0285">Flavoprotein</keyword>
<keyword evidence="4" id="KW-0560">Oxidoreductase</keyword>
<evidence type="ECO:0000313" key="7">
    <source>
        <dbReference type="EMBL" id="MBD1599471.1"/>
    </source>
</evidence>
<dbReference type="InterPro" id="IPR011251">
    <property type="entry name" value="Luciferase-like_dom"/>
</dbReference>
<evidence type="ECO:0000259" key="6">
    <source>
        <dbReference type="Pfam" id="PF00296"/>
    </source>
</evidence>
<keyword evidence="5" id="KW-0503">Monooxygenase</keyword>
<reference evidence="7 8" key="1">
    <citation type="journal article" date="2020" name="Insects">
        <title>Bacteria Belonging to Pseudomonas typographi sp. nov. from the Bark Beetle Ips typographus Have Genomic Potential to Aid in the Host Ecology.</title>
        <authorList>
            <person name="Peral-Aranega E."/>
            <person name="Saati-Santamaria Z."/>
            <person name="Kolarik M."/>
            <person name="Rivas R."/>
            <person name="Garcia-Fraile P."/>
        </authorList>
    </citation>
    <scope>NUCLEOTIDE SEQUENCE [LARGE SCALE GENOMIC DNA]</scope>
    <source>
        <strain evidence="7 8">CA3A</strain>
    </source>
</reference>
<dbReference type="InterPro" id="IPR036661">
    <property type="entry name" value="Luciferase-like_sf"/>
</dbReference>
<accession>A0ABR7Z1U3</accession>
<organism evidence="7 8">
    <name type="scientific">Pseudomonas typographi</name>
    <dbReference type="NCBI Taxonomy" id="2715964"/>
    <lineage>
        <taxon>Bacteria</taxon>
        <taxon>Pseudomonadati</taxon>
        <taxon>Pseudomonadota</taxon>
        <taxon>Gammaproteobacteria</taxon>
        <taxon>Pseudomonadales</taxon>
        <taxon>Pseudomonadaceae</taxon>
        <taxon>Pseudomonas</taxon>
    </lineage>
</organism>
<dbReference type="EMBL" id="JAAOCA010000013">
    <property type="protein sequence ID" value="MBD1599471.1"/>
    <property type="molecule type" value="Genomic_DNA"/>
</dbReference>
<gene>
    <name evidence="7" type="ORF">HAQ05_12255</name>
</gene>
<evidence type="ECO:0000256" key="5">
    <source>
        <dbReference type="ARBA" id="ARBA00023033"/>
    </source>
</evidence>
<dbReference type="Gene3D" id="3.20.20.30">
    <property type="entry name" value="Luciferase-like domain"/>
    <property type="match status" value="1"/>
</dbReference>
<evidence type="ECO:0000256" key="1">
    <source>
        <dbReference type="ARBA" id="ARBA00007044"/>
    </source>
</evidence>
<protein>
    <submittedName>
        <fullName evidence="7">LLM class flavin-dependent oxidoreductase</fullName>
    </submittedName>
</protein>
<dbReference type="PANTHER" id="PTHR42847:SF4">
    <property type="entry name" value="ALKANESULFONATE MONOOXYGENASE-RELATED"/>
    <property type="match status" value="1"/>
</dbReference>
<dbReference type="CDD" id="cd01094">
    <property type="entry name" value="Alkanesulfonate_monoxygenase"/>
    <property type="match status" value="1"/>
</dbReference>
<comment type="similarity">
    <text evidence="1">Belongs to the SsuD family.</text>
</comment>
<comment type="caution">
    <text evidence="7">The sequence shown here is derived from an EMBL/GenBank/DDBJ whole genome shotgun (WGS) entry which is preliminary data.</text>
</comment>
<name>A0ABR7Z1U3_9PSED</name>
<keyword evidence="3" id="KW-0288">FMN</keyword>
<dbReference type="Pfam" id="PF00296">
    <property type="entry name" value="Bac_luciferase"/>
    <property type="match status" value="1"/>
</dbReference>
<dbReference type="InterPro" id="IPR050172">
    <property type="entry name" value="SsuD_RutA_monooxygenase"/>
</dbReference>
<evidence type="ECO:0000256" key="2">
    <source>
        <dbReference type="ARBA" id="ARBA00022630"/>
    </source>
</evidence>
<dbReference type="SUPFAM" id="SSF51679">
    <property type="entry name" value="Bacterial luciferase-like"/>
    <property type="match status" value="1"/>
</dbReference>
<dbReference type="Proteomes" id="UP000805841">
    <property type="component" value="Unassembled WGS sequence"/>
</dbReference>
<feature type="domain" description="Luciferase-like" evidence="6">
    <location>
        <begin position="29"/>
        <end position="354"/>
    </location>
</feature>
<dbReference type="PANTHER" id="PTHR42847">
    <property type="entry name" value="ALKANESULFONATE MONOOXYGENASE"/>
    <property type="match status" value="1"/>
</dbReference>